<dbReference type="SUPFAM" id="SSF63411">
    <property type="entry name" value="LuxS/MPP-like metallohydrolase"/>
    <property type="match status" value="1"/>
</dbReference>
<dbReference type="EMBL" id="CP000472">
    <property type="protein sequence ID" value="ACJ27641.1"/>
    <property type="molecule type" value="Genomic_DNA"/>
</dbReference>
<name>B8CJ15_SHEPW</name>
<dbReference type="HOGENOM" id="CLU_531964_0_0_6"/>
<dbReference type="InterPro" id="IPR007863">
    <property type="entry name" value="Peptidase_M16_C"/>
</dbReference>
<evidence type="ECO:0000313" key="3">
    <source>
        <dbReference type="Proteomes" id="UP000000753"/>
    </source>
</evidence>
<reference evidence="2 3" key="1">
    <citation type="journal article" date="2008" name="PLoS ONE">
        <title>Environmental adaptation: genomic analysis of the piezotolerant and psychrotolerant deep-sea iron reducing bacterium Shewanella piezotolerans WP3.</title>
        <authorList>
            <person name="Wang F."/>
            <person name="Wang J."/>
            <person name="Jian H."/>
            <person name="Zhang B."/>
            <person name="Li S."/>
            <person name="Wang F."/>
            <person name="Zeng X."/>
            <person name="Gao L."/>
            <person name="Bartlett D.H."/>
            <person name="Yu J."/>
            <person name="Hu S."/>
            <person name="Xiao X."/>
        </authorList>
    </citation>
    <scope>NUCLEOTIDE SEQUENCE [LARGE SCALE GENOMIC DNA]</scope>
    <source>
        <strain evidence="3">WP3 / JCM 13877</strain>
    </source>
</reference>
<accession>B8CJ15</accession>
<protein>
    <submittedName>
        <fullName evidence="2">Zn-dependent peptidase, putative</fullName>
    </submittedName>
</protein>
<dbReference type="STRING" id="225849.swp_0830"/>
<evidence type="ECO:0000313" key="2">
    <source>
        <dbReference type="EMBL" id="ACJ27641.1"/>
    </source>
</evidence>
<dbReference type="AlphaFoldDB" id="B8CJ15"/>
<feature type="domain" description="Peptidase M16 C-terminal" evidence="1">
    <location>
        <begin position="286"/>
        <end position="417"/>
    </location>
</feature>
<dbReference type="Gene3D" id="3.30.830.10">
    <property type="entry name" value="Metalloenzyme, LuxS/M16 peptidase-like"/>
    <property type="match status" value="1"/>
</dbReference>
<gene>
    <name evidence="2" type="ordered locus">swp_0830</name>
</gene>
<dbReference type="GO" id="GO:0046872">
    <property type="term" value="F:metal ion binding"/>
    <property type="evidence" value="ECO:0007669"/>
    <property type="project" value="InterPro"/>
</dbReference>
<dbReference type="Proteomes" id="UP000000753">
    <property type="component" value="Chromosome"/>
</dbReference>
<sequence>MRHWIKQRMKLTSIALISYLGLYLLGCQQTHIKFTDSASTTLPQFNNIQAAPAVNAMHFELKHNVAQQTYVDGSKLFVFPNPQSGLDKLTLVAYSKLPFENMDVLLAAFEQKRRLISAKQSLSCVDSIRFRPSLHSIAISISCYQLPTEAATLLSDFWQADSFNEIDISNVKRQLKLAKHINAFSGAEIDTVWAKTILGDAHSYNQALNDNELADNLTLASLNAVKDKILSQSSWAVLSNEALLTDEKSLANILLSDTAALSVTVKAVTDNSDDVQKNQPDIAPGNEQKNLYVIDAPGSVQTQIRVGYPLARKSSTTSSNQAQVMLDNSAGVQDCQLLASWLGRSFSGRLYYDLREVRGLTYGIYGRCYDNPLSRTIKFYGNTQLQHSGAFIDGVLKHLTLATESPVSQAELKAIKTYNSSKLLLRQDNPMALEVDTIRQLTSGYSPAYQQIFADKIAQLNADELQAIANNVFSRTPYIVIRGDLDKIRQDLQQKLPSWQIIEVSAND</sequence>
<proteinExistence type="predicted"/>
<dbReference type="KEGG" id="swp:swp_0830"/>
<dbReference type="eggNOG" id="COG0612">
    <property type="taxonomic scope" value="Bacteria"/>
</dbReference>
<organism evidence="2 3">
    <name type="scientific">Shewanella piezotolerans (strain WP3 / JCM 13877)</name>
    <dbReference type="NCBI Taxonomy" id="225849"/>
    <lineage>
        <taxon>Bacteria</taxon>
        <taxon>Pseudomonadati</taxon>
        <taxon>Pseudomonadota</taxon>
        <taxon>Gammaproteobacteria</taxon>
        <taxon>Alteromonadales</taxon>
        <taxon>Shewanellaceae</taxon>
        <taxon>Shewanella</taxon>
    </lineage>
</organism>
<evidence type="ECO:0000259" key="1">
    <source>
        <dbReference type="Pfam" id="PF05193"/>
    </source>
</evidence>
<dbReference type="Pfam" id="PF05193">
    <property type="entry name" value="Peptidase_M16_C"/>
    <property type="match status" value="1"/>
</dbReference>
<dbReference type="RefSeq" id="WP_020911020.1">
    <property type="nucleotide sequence ID" value="NC_011566.1"/>
</dbReference>
<dbReference type="InterPro" id="IPR011249">
    <property type="entry name" value="Metalloenz_LuxS/M16"/>
</dbReference>
<keyword evidence="3" id="KW-1185">Reference proteome</keyword>